<dbReference type="InterPro" id="IPR010263">
    <property type="entry name" value="T6SS_TssK"/>
</dbReference>
<reference evidence="3" key="1">
    <citation type="journal article" date="2020" name="MBio">
        <title>Horizontal gene transfer to a defensive symbiont with a reduced genome amongst a multipartite beetle microbiome.</title>
        <authorList>
            <person name="Waterworth S.C."/>
            <person name="Florez L.V."/>
            <person name="Rees E.R."/>
            <person name="Hertweck C."/>
            <person name="Kaltenpoth M."/>
            <person name="Kwan J.C."/>
        </authorList>
    </citation>
    <scope>NUCLEOTIDE SEQUENCE [LARGE SCALE GENOMIC DNA]</scope>
</reference>
<evidence type="ECO:0000313" key="3">
    <source>
        <dbReference type="Proteomes" id="UP000490535"/>
    </source>
</evidence>
<feature type="transmembrane region" description="Helical" evidence="1">
    <location>
        <begin position="630"/>
        <end position="652"/>
    </location>
</feature>
<dbReference type="EMBL" id="WNDP01000031">
    <property type="protein sequence ID" value="KAF1025953.1"/>
    <property type="molecule type" value="Genomic_DNA"/>
</dbReference>
<dbReference type="InterPro" id="IPR017732">
    <property type="entry name" value="T4/T6SS_DotU"/>
</dbReference>
<dbReference type="NCBIfam" id="TIGR03353">
    <property type="entry name" value="VI_chp_4"/>
    <property type="match status" value="1"/>
</dbReference>
<accession>A0A833UW55</accession>
<keyword evidence="1" id="KW-0472">Membrane</keyword>
<dbReference type="Pfam" id="PF05936">
    <property type="entry name" value="T6SS_VasE"/>
    <property type="match status" value="1"/>
</dbReference>
<dbReference type="PANTHER" id="PTHR35566:SF1">
    <property type="entry name" value="TYPE VI SECRETION SYSTEM BASEPLATE COMPONENT TSSK1"/>
    <property type="match status" value="1"/>
</dbReference>
<evidence type="ECO:0008006" key="4">
    <source>
        <dbReference type="Google" id="ProtNLM"/>
    </source>
</evidence>
<evidence type="ECO:0000313" key="2">
    <source>
        <dbReference type="EMBL" id="KAF1025953.1"/>
    </source>
</evidence>
<evidence type="ECO:0000256" key="1">
    <source>
        <dbReference type="SAM" id="Phobius"/>
    </source>
</evidence>
<organism evidence="2 3">
    <name type="scientific">Acinetobacter bereziniae</name>
    <name type="common">Acinetobacter genomosp. 10</name>
    <dbReference type="NCBI Taxonomy" id="106648"/>
    <lineage>
        <taxon>Bacteria</taxon>
        <taxon>Pseudomonadati</taxon>
        <taxon>Pseudomonadota</taxon>
        <taxon>Gammaproteobacteria</taxon>
        <taxon>Moraxellales</taxon>
        <taxon>Moraxellaceae</taxon>
        <taxon>Acinetobacter</taxon>
    </lineage>
</organism>
<dbReference type="PANTHER" id="PTHR35566">
    <property type="entry name" value="BLR3599 PROTEIN"/>
    <property type="match status" value="1"/>
</dbReference>
<comment type="caution">
    <text evidence="2">The sequence shown here is derived from an EMBL/GenBank/DDBJ whole genome shotgun (WGS) entry which is preliminary data.</text>
</comment>
<keyword evidence="1" id="KW-1133">Transmembrane helix</keyword>
<dbReference type="AlphaFoldDB" id="A0A833UW55"/>
<dbReference type="NCBIfam" id="TIGR03349">
    <property type="entry name" value="IV_VI_DotU"/>
    <property type="match status" value="1"/>
</dbReference>
<keyword evidence="1" id="KW-0812">Transmembrane</keyword>
<dbReference type="Proteomes" id="UP000490535">
    <property type="component" value="Unassembled WGS sequence"/>
</dbReference>
<sequence>MFKAEKVLWGEGLFLRPQHFQLQDTYQEQRLNHTVRSTIPYPYGIKNLRFDETQLGTHVLALEHIDMIWQDGEIYQAPAKDLLPQPILLDELNLRGEMLIYLALPILQPNKKNISDDQDKQPARYHSYLNETHDLFTDATPAEITFLRRRTEFKLFDIQADPNQDLDGFLYLAIGKIKRHSSGNFEIDSKYIPPILHIQSNETLLANLKRTLNVVRAKIKMIQTNNRENEQKLIEFRSGDIVSFWLVNALNTAHATLNHLLQNPQIHPEKLFFELLRLTGSLLTFSTAYEVEHLPQYQHHNLQDSFTQLDKILRELLDTIISSRYISIALKEIRPSYWVGSLETDKITKESRLYIAVSSGMMQTHELIQIVPLRFKVGNTVDVEQRVVAALPAIPIHHLVQIPTAIPVRSGVSYFEIEPHHEMYQRMLDSETICIYVPAGFQDISIELIDLLHDGFYIVFLLRNQYVPENADRFKEKILDLLNRFEHQAKKLQFSAEDIQDSKYAYCALLDETIVTQQDPSFFNLQNHWLISPLQLTLFGSQLAGYRFFEFLEQIRARGKERLASLEVYHYCLLLGFQGKYRIESIESLNHLVARVGDEIDYLKGKKAAFSPFAALPDQIKNIIHKELPFVWILIFLLLFAVLAFAGLKIMLNKNENASLAKFNNVIAAPSEQAHITILLP</sequence>
<name>A0A833UW55_ACIBZ</name>
<dbReference type="InterPro" id="IPR038522">
    <property type="entry name" value="T4/T6SS_DotU_sf"/>
</dbReference>
<protein>
    <recommendedName>
        <fullName evidence="4">Type VI secretion system baseplate subunit TssK</fullName>
    </recommendedName>
</protein>
<dbReference type="Gene3D" id="1.25.40.590">
    <property type="entry name" value="Type IV / VI secretion system, DotU"/>
    <property type="match status" value="1"/>
</dbReference>
<gene>
    <name evidence="2" type="ORF">GAK29_01623</name>
</gene>
<proteinExistence type="predicted"/>